<feature type="region of interest" description="Disordered" evidence="1">
    <location>
        <begin position="190"/>
        <end position="227"/>
    </location>
</feature>
<dbReference type="InterPro" id="IPR008490">
    <property type="entry name" value="Transposase_InsH_N"/>
</dbReference>
<dbReference type="EMBL" id="CP073041">
    <property type="protein sequence ID" value="UXE60204.1"/>
    <property type="molecule type" value="Genomic_DNA"/>
</dbReference>
<gene>
    <name evidence="3" type="ORF">KA717_31975</name>
</gene>
<name>A0A977PV32_9CYAN</name>
<sequence>MYRKQQYSIETPENLKNLFGGQLDEENRWIEMSKMIPWEEYEEEYAKNFTEKKGAPAKSFRMALGALIIKEISGKSDRETVEQIKENPYLQYFIGMESYSSKEAFSASMMVHFRKKIGMELINKINKEIEKKATGVASEKKENEGKLLLDATCTPADIKYPTDIGILNDAREKTEKIIDKLYEEIKEKRKEKPRTYRLDSGKFSRRVSGEKKIGHPIQKSAVMSETG</sequence>
<dbReference type="PANTHER" id="PTHR33803">
    <property type="entry name" value="IS1478 TRANSPOSASE"/>
    <property type="match status" value="1"/>
</dbReference>
<protein>
    <submittedName>
        <fullName evidence="3">Transposase</fullName>
    </submittedName>
</protein>
<organism evidence="3">
    <name type="scientific">Woronichinia naegeliana WA131</name>
    <dbReference type="NCBI Taxonomy" id="2824559"/>
    <lineage>
        <taxon>Bacteria</taxon>
        <taxon>Bacillati</taxon>
        <taxon>Cyanobacteriota</taxon>
        <taxon>Cyanophyceae</taxon>
        <taxon>Synechococcales</taxon>
        <taxon>Coelosphaeriaceae</taxon>
        <taxon>Woronichinia</taxon>
    </lineage>
</organism>
<reference evidence="3" key="1">
    <citation type="submission" date="2021-04" db="EMBL/GenBank/DDBJ databases">
        <title>Genome sequence of Woronichinia naegeliana from Washington state freshwater lake bloom.</title>
        <authorList>
            <person name="Dreher T.W."/>
        </authorList>
    </citation>
    <scope>NUCLEOTIDE SEQUENCE</scope>
    <source>
        <strain evidence="3">WA131</strain>
    </source>
</reference>
<dbReference type="KEGG" id="wna:KA717_31975"/>
<evidence type="ECO:0000259" key="2">
    <source>
        <dbReference type="Pfam" id="PF05598"/>
    </source>
</evidence>
<dbReference type="AlphaFoldDB" id="A0A977PV32"/>
<dbReference type="Pfam" id="PF05598">
    <property type="entry name" value="DUF772"/>
    <property type="match status" value="1"/>
</dbReference>
<accession>A0A977PV32</accession>
<feature type="compositionally biased region" description="Basic and acidic residues" evidence="1">
    <location>
        <begin position="190"/>
        <end position="213"/>
    </location>
</feature>
<evidence type="ECO:0000313" key="3">
    <source>
        <dbReference type="EMBL" id="UXE60204.1"/>
    </source>
</evidence>
<evidence type="ECO:0000256" key="1">
    <source>
        <dbReference type="SAM" id="MobiDB-lite"/>
    </source>
</evidence>
<feature type="domain" description="Transposase InsH N-terminal" evidence="2">
    <location>
        <begin position="22"/>
        <end position="116"/>
    </location>
</feature>
<dbReference type="Proteomes" id="UP001065613">
    <property type="component" value="Chromosome"/>
</dbReference>
<dbReference type="PANTHER" id="PTHR33803:SF3">
    <property type="entry name" value="BLL1974 PROTEIN"/>
    <property type="match status" value="1"/>
</dbReference>
<proteinExistence type="predicted"/>